<gene>
    <name evidence="1" type="ORF">H2B03_01250</name>
</gene>
<comment type="caution">
    <text evidence="1">The sequence shown here is derived from an EMBL/GenBank/DDBJ whole genome shotgun (WGS) entry which is preliminary data.</text>
</comment>
<evidence type="ECO:0000313" key="1">
    <source>
        <dbReference type="EMBL" id="MBA4451792.1"/>
    </source>
</evidence>
<name>A0AC60VWH0_9ARCH</name>
<sequence length="119" mass="13078">MSDEFIRVATQEINEELSGIRTILGSCLNDSDVSKNSQQIEAHMHKIKGLAPMMGKENVGHLAKTLDAILKKIVAGNNVDGFFNPLVSSIEQMTLSMEKSHDLTTIHKQVSDIATKIDD</sequence>
<dbReference type="EMBL" id="JACEMZ010000002">
    <property type="protein sequence ID" value="MBA4451792.1"/>
    <property type="molecule type" value="Genomic_DNA"/>
</dbReference>
<proteinExistence type="predicted"/>
<evidence type="ECO:0000313" key="2">
    <source>
        <dbReference type="Proteomes" id="UP000559653"/>
    </source>
</evidence>
<dbReference type="Proteomes" id="UP000559653">
    <property type="component" value="Unassembled WGS sequence"/>
</dbReference>
<accession>A0AC60VWH0</accession>
<reference evidence="1 2" key="1">
    <citation type="journal article" date="2020" name="Appl. Environ. Microbiol.">
        <title>Genomic Characteristics of a Novel Species of Ammonia-Oxidizing Archaea from the Jiulong River Estuary.</title>
        <authorList>
            <person name="Zou D."/>
            <person name="Wan R."/>
            <person name="Han L."/>
            <person name="Xu M.N."/>
            <person name="Liu Y."/>
            <person name="Liu H."/>
            <person name="Kao S.J."/>
            <person name="Li M."/>
        </authorList>
    </citation>
    <scope>NUCLEOTIDE SEQUENCE [LARGE SCALE GENOMIC DNA]</scope>
    <source>
        <strain evidence="1">W1bin1</strain>
    </source>
</reference>
<protein>
    <submittedName>
        <fullName evidence="1">Hpt domain-containing protein</fullName>
    </submittedName>
</protein>
<organism evidence="1 2">
    <name type="scientific">Candidatus Nitrosomaritimum aestuariumsis</name>
    <dbReference type="NCBI Taxonomy" id="3342354"/>
    <lineage>
        <taxon>Archaea</taxon>
        <taxon>Nitrososphaerota</taxon>
        <taxon>Nitrososphaeria</taxon>
        <taxon>Nitrosopumilales</taxon>
        <taxon>Nitrosopumilaceae</taxon>
        <taxon>Candidatus Nitrosomaritimum</taxon>
    </lineage>
</organism>